<dbReference type="GeneID" id="6750146"/>
<evidence type="ECO:0000313" key="3">
    <source>
        <dbReference type="Proteomes" id="UP000009022"/>
    </source>
</evidence>
<dbReference type="AlphaFoldDB" id="B3RIC9"/>
<dbReference type="Proteomes" id="UP000009022">
    <property type="component" value="Unassembled WGS sequence"/>
</dbReference>
<reference evidence="2 3" key="1">
    <citation type="journal article" date="2008" name="Nature">
        <title>The Trichoplax genome and the nature of placozoans.</title>
        <authorList>
            <person name="Srivastava M."/>
            <person name="Begovic E."/>
            <person name="Chapman J."/>
            <person name="Putnam N.H."/>
            <person name="Hellsten U."/>
            <person name="Kawashima T."/>
            <person name="Kuo A."/>
            <person name="Mitros T."/>
            <person name="Salamov A."/>
            <person name="Carpenter M.L."/>
            <person name="Signorovitch A.Y."/>
            <person name="Moreno M.A."/>
            <person name="Kamm K."/>
            <person name="Grimwood J."/>
            <person name="Schmutz J."/>
            <person name="Shapiro H."/>
            <person name="Grigoriev I.V."/>
            <person name="Buss L.W."/>
            <person name="Schierwater B."/>
            <person name="Dellaporta S.L."/>
            <person name="Rokhsar D.S."/>
        </authorList>
    </citation>
    <scope>NUCLEOTIDE SEQUENCE [LARGE SCALE GENOMIC DNA]</scope>
    <source>
        <strain evidence="2 3">Grell-BS-1999</strain>
    </source>
</reference>
<sequence>MAPKNHRVDAFLKRNLPPNEYETLRSFEPCVIVSDREKHVFRYIVLSNDNLYLTENPPRNVQLLTKLGDIFSMEMIYDLPSFLSGEDREKCQHIRIQYFIDDGMLYSQTLSNLPMKLSKGMNQANTRMSNSMPNSTINEPSLSDGNESRNKFGGSTNQLSHSLLEQRKLPERPKLQSRDDYAIKSSTATACVPRSTVRKKTVQNKNLAPNFTDAEEKISTNDLQNFYNLIDRNQTVVDIYILSDTSKMPMYMHSTWENYMMRQTLEMDANYLRKLGTNKSSKHLTEQQLQLFNQLKEEILTSTKLEEIYVLLQELNTACIRNYSLKKLFWKTPDLFNYIATSLADVTCSSNREISHWRLPQSRADTLEAQMLLKLINGAVTSTSSNSMNSILNLQRPHFSRLLEYEKWHSAEDNENMILEKNITDAAAAVIFEIVLVTQQMLVCCNVKFSKYFSQMKYWGDVIPLMNIWWLINFLESKQEKSENFIKRITDAALEKLSNTGNEFLSPLEIAQLYQKFTILSTLIQNSKKFAEYIKCNYAEEFKYFVQTPLLQQKLLGKYPLSVPTYKLINTIMEFVVG</sequence>
<accession>B3RIC9</accession>
<feature type="compositionally biased region" description="Polar residues" evidence="1">
    <location>
        <begin position="126"/>
        <end position="145"/>
    </location>
</feature>
<dbReference type="HOGENOM" id="CLU_526111_0_0_1"/>
<dbReference type="KEGG" id="tad:TRIADDRAFT_52430"/>
<evidence type="ECO:0000256" key="1">
    <source>
        <dbReference type="SAM" id="MobiDB-lite"/>
    </source>
</evidence>
<protein>
    <submittedName>
        <fullName evidence="2">Uncharacterized protein</fullName>
    </submittedName>
</protein>
<dbReference type="RefSeq" id="XP_002108932.1">
    <property type="nucleotide sequence ID" value="XM_002108896.1"/>
</dbReference>
<dbReference type="eggNOG" id="ENOG502QVPD">
    <property type="taxonomic scope" value="Eukaryota"/>
</dbReference>
<dbReference type="PANTHER" id="PTHR35354">
    <property type="entry name" value="RGD1561648"/>
    <property type="match status" value="1"/>
</dbReference>
<dbReference type="OMA" id="INTIMEF"/>
<name>B3RIC9_TRIAD</name>
<feature type="compositionally biased region" description="Polar residues" evidence="1">
    <location>
        <begin position="153"/>
        <end position="163"/>
    </location>
</feature>
<dbReference type="PANTHER" id="PTHR35354:SF1">
    <property type="entry name" value="RGD1561648"/>
    <property type="match status" value="1"/>
</dbReference>
<dbReference type="Pfam" id="PF15087">
    <property type="entry name" value="DUF4551"/>
    <property type="match status" value="1"/>
</dbReference>
<evidence type="ECO:0000313" key="2">
    <source>
        <dbReference type="EMBL" id="EDV29730.1"/>
    </source>
</evidence>
<dbReference type="EMBL" id="DS985241">
    <property type="protein sequence ID" value="EDV29730.1"/>
    <property type="molecule type" value="Genomic_DNA"/>
</dbReference>
<dbReference type="OrthoDB" id="6022562at2759"/>
<proteinExistence type="predicted"/>
<dbReference type="CTD" id="6750146"/>
<feature type="region of interest" description="Disordered" evidence="1">
    <location>
        <begin position="126"/>
        <end position="172"/>
    </location>
</feature>
<dbReference type="PhylomeDB" id="B3RIC9"/>
<gene>
    <name evidence="2" type="ORF">TRIADDRAFT_52430</name>
</gene>
<dbReference type="InterPro" id="IPR027878">
    <property type="entry name" value="DUF4551"/>
</dbReference>
<keyword evidence="3" id="KW-1185">Reference proteome</keyword>
<dbReference type="InParanoid" id="B3RIC9"/>
<organism evidence="2 3">
    <name type="scientific">Trichoplax adhaerens</name>
    <name type="common">Trichoplax reptans</name>
    <dbReference type="NCBI Taxonomy" id="10228"/>
    <lineage>
        <taxon>Eukaryota</taxon>
        <taxon>Metazoa</taxon>
        <taxon>Placozoa</taxon>
        <taxon>Uniplacotomia</taxon>
        <taxon>Trichoplacea</taxon>
        <taxon>Trichoplacidae</taxon>
        <taxon>Trichoplax</taxon>
    </lineage>
</organism>